<evidence type="ECO:0000313" key="2">
    <source>
        <dbReference type="EMBL" id="KYH30336.1"/>
    </source>
</evidence>
<dbReference type="PANTHER" id="PTHR36179:SF2">
    <property type="entry name" value="LUD DOMAIN-CONTAINING PROTEIN"/>
    <property type="match status" value="1"/>
</dbReference>
<dbReference type="RefSeq" id="WP_061857214.1">
    <property type="nucleotide sequence ID" value="NZ_LTBB01000001.1"/>
</dbReference>
<evidence type="ECO:0000313" key="3">
    <source>
        <dbReference type="Proteomes" id="UP000075374"/>
    </source>
</evidence>
<feature type="domain" description="LUD" evidence="1">
    <location>
        <begin position="14"/>
        <end position="207"/>
    </location>
</feature>
<dbReference type="PATRIC" id="fig|1121305.3.peg.281"/>
<dbReference type="Pfam" id="PF02589">
    <property type="entry name" value="LUD_dom"/>
    <property type="match status" value="1"/>
</dbReference>
<name>A0A151ART0_9CLOT</name>
<dbReference type="EMBL" id="LTBB01000001">
    <property type="protein sequence ID" value="KYH30336.1"/>
    <property type="molecule type" value="Genomic_DNA"/>
</dbReference>
<organism evidence="2 3">
    <name type="scientific">Clostridium colicanis DSM 13634</name>
    <dbReference type="NCBI Taxonomy" id="1121305"/>
    <lineage>
        <taxon>Bacteria</taxon>
        <taxon>Bacillati</taxon>
        <taxon>Bacillota</taxon>
        <taxon>Clostridia</taxon>
        <taxon>Eubacteriales</taxon>
        <taxon>Clostridiaceae</taxon>
        <taxon>Clostridium</taxon>
    </lineage>
</organism>
<dbReference type="Proteomes" id="UP000075374">
    <property type="component" value="Unassembled WGS sequence"/>
</dbReference>
<comment type="caution">
    <text evidence="2">The sequence shown here is derived from an EMBL/GenBank/DDBJ whole genome shotgun (WGS) entry which is preliminary data.</text>
</comment>
<gene>
    <name evidence="2" type="ORF">CLCOL_02820</name>
</gene>
<proteinExistence type="predicted"/>
<dbReference type="PANTHER" id="PTHR36179">
    <property type="entry name" value="LUD_DOM DOMAIN-CONTAINING PROTEIN"/>
    <property type="match status" value="1"/>
</dbReference>
<dbReference type="AlphaFoldDB" id="A0A151ART0"/>
<sequence>MENVSKWHNETLGKRVVESLKKNYFDAVYFESSREAAKYILGYVKSGDKVGFGGSETIKSLGVQDEMRKIGAEILDHGAPDLSPDEKMEIRRLQLTSDLFLCSSNAVTLDGKLVNVDGVGNRVAAMTFGPKKVIVVVGVNKICTDENAAFERIKLEAAPKNTKRLNVGTPCTEIGTCMDCRSEKRICRVYSVMKRKPSITDITVVVVGENLGY</sequence>
<keyword evidence="3" id="KW-1185">Reference proteome</keyword>
<dbReference type="InterPro" id="IPR009501">
    <property type="entry name" value="UCP020269"/>
</dbReference>
<protein>
    <recommendedName>
        <fullName evidence="1">LUD domain-containing protein</fullName>
    </recommendedName>
</protein>
<evidence type="ECO:0000259" key="1">
    <source>
        <dbReference type="Pfam" id="PF02589"/>
    </source>
</evidence>
<reference evidence="2 3" key="1">
    <citation type="submission" date="2016-02" db="EMBL/GenBank/DDBJ databases">
        <title>Genome sequence of Clostridium colicanis DSM 13634.</title>
        <authorList>
            <person name="Poehlein A."/>
            <person name="Daniel R."/>
        </authorList>
    </citation>
    <scope>NUCLEOTIDE SEQUENCE [LARGE SCALE GENOMIC DNA]</scope>
    <source>
        <strain evidence="2 3">DSM 13634</strain>
    </source>
</reference>
<accession>A0A151ART0</accession>
<dbReference type="STRING" id="1121305.CLCOL_02820"/>
<dbReference type="InterPro" id="IPR003741">
    <property type="entry name" value="LUD_dom"/>
</dbReference>
<dbReference type="PIRSF" id="PIRSF020269">
    <property type="entry name" value="DUF1121"/>
    <property type="match status" value="1"/>
</dbReference>